<dbReference type="InterPro" id="IPR000277">
    <property type="entry name" value="Cys/Met-Metab_PyrdxlP-dep_enz"/>
</dbReference>
<dbReference type="InterPro" id="IPR015421">
    <property type="entry name" value="PyrdxlP-dep_Trfase_major"/>
</dbReference>
<organism evidence="6 7">
    <name type="scientific">Thioalkalivibrio versutus</name>
    <dbReference type="NCBI Taxonomy" id="106634"/>
    <lineage>
        <taxon>Bacteria</taxon>
        <taxon>Pseudomonadati</taxon>
        <taxon>Pseudomonadota</taxon>
        <taxon>Gammaproteobacteria</taxon>
        <taxon>Chromatiales</taxon>
        <taxon>Ectothiorhodospiraceae</taxon>
        <taxon>Thioalkalivibrio</taxon>
    </lineage>
</organism>
<proteinExistence type="inferred from homology"/>
<dbReference type="PIRSF" id="PIRSF001434">
    <property type="entry name" value="CGS"/>
    <property type="match status" value="1"/>
</dbReference>
<sequence length="397" mass="42654">MTDFDPSEYDPQTVAIRYGYQRTPEGEHSEAIFPTSSFVFGSAAEAAARFGGEVPGNIYSRFTNPTVRTFQDRLAALEGGEACVATASGMSAILATMMGLLKAGDHVVCSRSVFGTTTVLFNNYLARFGVEVTYVELSNLESWEQATQSNTRLYFCETPSNPLGEVVDIRALADIAHRRDVLLAVDNCFCTPILQRPLDLGADIIIHSATKFLDGQGRCLGGAVVGGAERVGKEVYGFLRTAGPTLSPFNAWVFLKGLETLPLRMRAHSDNALNLAQWLQSHPAVTAVHYPGLEDHPQHAIAKQQQSGFGGVLSFEVAGGRDAAWSVIDATQFLSITANLGDAKTTITHPATTTHGRVDPEKREAQGITEALVRVAVGLEAVADIQRDLARGLDALG</sequence>
<dbReference type="FunFam" id="3.40.640.10:FF:000046">
    <property type="entry name" value="Cystathionine gamma-lyase"/>
    <property type="match status" value="1"/>
</dbReference>
<dbReference type="AlphaFoldDB" id="A0A0G3GAH8"/>
<dbReference type="InterPro" id="IPR015424">
    <property type="entry name" value="PyrdxlP-dep_Trfase"/>
</dbReference>
<dbReference type="UniPathway" id="UPA00051">
    <property type="reaction ID" value="UER00449"/>
</dbReference>
<dbReference type="EMBL" id="CP011367">
    <property type="protein sequence ID" value="AKJ95816.1"/>
    <property type="molecule type" value="Genomic_DNA"/>
</dbReference>
<dbReference type="CDD" id="cd00614">
    <property type="entry name" value="CGS_like"/>
    <property type="match status" value="1"/>
</dbReference>
<dbReference type="InterPro" id="IPR054542">
    <property type="entry name" value="Cys_met_metab_PP"/>
</dbReference>
<dbReference type="EC" id="2.5.1.-" evidence="3"/>
<dbReference type="OrthoDB" id="9805807at2"/>
<dbReference type="GO" id="GO:0016765">
    <property type="term" value="F:transferase activity, transferring alkyl or aryl (other than methyl) groups"/>
    <property type="evidence" value="ECO:0007669"/>
    <property type="project" value="UniProtKB-UniRule"/>
</dbReference>
<keyword evidence="3" id="KW-0028">Amino-acid biosynthesis</keyword>
<dbReference type="HAMAP" id="MF_02056">
    <property type="entry name" value="MetZ"/>
    <property type="match status" value="1"/>
</dbReference>
<keyword evidence="3" id="KW-0486">Methionine biosynthesis</keyword>
<evidence type="ECO:0000256" key="4">
    <source>
        <dbReference type="PIRSR" id="PIRSR001434-2"/>
    </source>
</evidence>
<dbReference type="NCBIfam" id="TIGR01325">
    <property type="entry name" value="O_suc_HS_sulf"/>
    <property type="match status" value="1"/>
</dbReference>
<comment type="cofactor">
    <cofactor evidence="1 3 5">
        <name>pyridoxal 5'-phosphate</name>
        <dbReference type="ChEBI" id="CHEBI:597326"/>
    </cofactor>
</comment>
<dbReference type="PANTHER" id="PTHR11808">
    <property type="entry name" value="TRANS-SULFURATION ENZYME FAMILY MEMBER"/>
    <property type="match status" value="1"/>
</dbReference>
<dbReference type="STRING" id="106634.TVD_10835"/>
<comment type="function">
    <text evidence="3">Catalyzes the formation of L-homocysteine from O-succinyl-L-homoserine (OSHS) and hydrogen sulfide.</text>
</comment>
<reference evidence="6 7" key="1">
    <citation type="submission" date="2015-04" db="EMBL/GenBank/DDBJ databases">
        <title>Complete Sequence for the Genome of the Thioalkalivibrio versutus D301.</title>
        <authorList>
            <person name="Mu T."/>
            <person name="Zhou J."/>
            <person name="Xu X."/>
        </authorList>
    </citation>
    <scope>NUCLEOTIDE SEQUENCE [LARGE SCALE GENOMIC DNA]</scope>
    <source>
        <strain evidence="6 7">D301</strain>
    </source>
</reference>
<comment type="similarity">
    <text evidence="3">Belongs to the trans-sulfuration enzymes family. MetZ subfamily.</text>
</comment>
<accession>A0A0G3GAH8</accession>
<dbReference type="Proteomes" id="UP000064201">
    <property type="component" value="Chromosome"/>
</dbReference>
<dbReference type="FunFam" id="3.90.1150.10:FF:000033">
    <property type="entry name" value="Cystathionine gamma-synthase"/>
    <property type="match status" value="1"/>
</dbReference>
<evidence type="ECO:0000256" key="1">
    <source>
        <dbReference type="ARBA" id="ARBA00001933"/>
    </source>
</evidence>
<protein>
    <recommendedName>
        <fullName evidence="3">O-succinylhomoserine sulfhydrylase</fullName>
        <shortName evidence="3">OSH sulfhydrylase</shortName>
        <shortName evidence="3">OSHS sulfhydrylase</shortName>
        <ecNumber evidence="3">2.5.1.-</ecNumber>
    </recommendedName>
</protein>
<dbReference type="NCBIfam" id="NF006003">
    <property type="entry name" value="PRK08133.1"/>
    <property type="match status" value="1"/>
</dbReference>
<keyword evidence="3" id="KW-0808">Transferase</keyword>
<dbReference type="PANTHER" id="PTHR11808:SF80">
    <property type="entry name" value="CYSTATHIONINE GAMMA-LYASE"/>
    <property type="match status" value="1"/>
</dbReference>
<gene>
    <name evidence="3" type="primary">metZ</name>
    <name evidence="6" type="ORF">TVD_10835</name>
</gene>
<feature type="modified residue" description="N6-(pyridoxal phosphate)lysine" evidence="3 4">
    <location>
        <position position="211"/>
    </location>
</feature>
<comment type="subunit">
    <text evidence="3">Homotetramer.</text>
</comment>
<dbReference type="Gene3D" id="3.40.640.10">
    <property type="entry name" value="Type I PLP-dependent aspartate aminotransferase-like (Major domain)"/>
    <property type="match status" value="1"/>
</dbReference>
<dbReference type="SUPFAM" id="SSF53383">
    <property type="entry name" value="PLP-dependent transferases"/>
    <property type="match status" value="1"/>
</dbReference>
<dbReference type="InterPro" id="IPR006234">
    <property type="entry name" value="O-succ-hSer_sulfhydrylase"/>
</dbReference>
<dbReference type="RefSeq" id="WP_018176107.1">
    <property type="nucleotide sequence ID" value="NZ_CP011367.1"/>
</dbReference>
<dbReference type="GO" id="GO:0016846">
    <property type="term" value="F:carbon-sulfur lyase activity"/>
    <property type="evidence" value="ECO:0007669"/>
    <property type="project" value="TreeGrafter"/>
</dbReference>
<dbReference type="Gene3D" id="3.90.1150.10">
    <property type="entry name" value="Aspartate Aminotransferase, domain 1"/>
    <property type="match status" value="1"/>
</dbReference>
<evidence type="ECO:0000313" key="7">
    <source>
        <dbReference type="Proteomes" id="UP000064201"/>
    </source>
</evidence>
<dbReference type="GO" id="GO:0030170">
    <property type="term" value="F:pyridoxal phosphate binding"/>
    <property type="evidence" value="ECO:0007669"/>
    <property type="project" value="UniProtKB-UniRule"/>
</dbReference>
<dbReference type="InterPro" id="IPR015422">
    <property type="entry name" value="PyrdxlP-dep_Trfase_small"/>
</dbReference>
<dbReference type="GO" id="GO:0019346">
    <property type="term" value="P:transsulfuration"/>
    <property type="evidence" value="ECO:0007669"/>
    <property type="project" value="InterPro"/>
</dbReference>
<dbReference type="PROSITE" id="PS00868">
    <property type="entry name" value="CYS_MET_METAB_PP"/>
    <property type="match status" value="1"/>
</dbReference>
<dbReference type="GO" id="GO:0071266">
    <property type="term" value="P:'de novo' L-methionine biosynthetic process"/>
    <property type="evidence" value="ECO:0007669"/>
    <property type="project" value="UniProtKB-UniRule"/>
</dbReference>
<keyword evidence="7" id="KW-1185">Reference proteome</keyword>
<dbReference type="KEGG" id="tvr:TVD_10835"/>
<keyword evidence="2 3" id="KW-0663">Pyridoxal phosphate</keyword>
<evidence type="ECO:0000313" key="6">
    <source>
        <dbReference type="EMBL" id="AKJ95816.1"/>
    </source>
</evidence>
<comment type="pathway">
    <text evidence="3">Amino-acid biosynthesis; L-methionine biosynthesis via de novo pathway; L-homocysteine from O-succinyl-L-homoserine: step 1/1.</text>
</comment>
<name>A0A0G3GAH8_9GAMM</name>
<evidence type="ECO:0000256" key="5">
    <source>
        <dbReference type="RuleBase" id="RU362118"/>
    </source>
</evidence>
<dbReference type="PATRIC" id="fig|106634.4.peg.2209"/>
<evidence type="ECO:0000256" key="3">
    <source>
        <dbReference type="HAMAP-Rule" id="MF_02056"/>
    </source>
</evidence>
<dbReference type="Pfam" id="PF01053">
    <property type="entry name" value="Cys_Met_Meta_PP"/>
    <property type="match status" value="1"/>
</dbReference>
<dbReference type="GO" id="GO:0005737">
    <property type="term" value="C:cytoplasm"/>
    <property type="evidence" value="ECO:0007669"/>
    <property type="project" value="TreeGrafter"/>
</dbReference>
<evidence type="ECO:0000256" key="2">
    <source>
        <dbReference type="ARBA" id="ARBA00022898"/>
    </source>
</evidence>
<dbReference type="GO" id="GO:0071268">
    <property type="term" value="P:homocysteine biosynthetic process"/>
    <property type="evidence" value="ECO:0007669"/>
    <property type="project" value="InterPro"/>
</dbReference>
<comment type="catalytic activity">
    <reaction evidence="3">
        <text>O-succinyl-L-homoserine + hydrogen sulfide = L-homocysteine + succinate</text>
        <dbReference type="Rhea" id="RHEA:27826"/>
        <dbReference type="ChEBI" id="CHEBI:29919"/>
        <dbReference type="ChEBI" id="CHEBI:30031"/>
        <dbReference type="ChEBI" id="CHEBI:57661"/>
        <dbReference type="ChEBI" id="CHEBI:58199"/>
    </reaction>
</comment>